<proteinExistence type="predicted"/>
<keyword evidence="9" id="KW-0418">Kinase</keyword>
<dbReference type="GO" id="GO:0006351">
    <property type="term" value="P:DNA-templated transcription"/>
    <property type="evidence" value="ECO:0007669"/>
    <property type="project" value="InterPro"/>
</dbReference>
<evidence type="ECO:0000256" key="3">
    <source>
        <dbReference type="ARBA" id="ARBA00023015"/>
    </source>
</evidence>
<evidence type="ECO:0000256" key="2">
    <source>
        <dbReference type="ARBA" id="ARBA00022723"/>
    </source>
</evidence>
<keyword evidence="2" id="KW-0479">Metal-binding</keyword>
<dbReference type="CDD" id="cd00067">
    <property type="entry name" value="GAL4"/>
    <property type="match status" value="1"/>
</dbReference>
<dbReference type="CDD" id="cd12148">
    <property type="entry name" value="fungal_TF_MHR"/>
    <property type="match status" value="1"/>
</dbReference>
<organism evidence="9 10">
    <name type="scientific">Exophiala viscosa</name>
    <dbReference type="NCBI Taxonomy" id="2486360"/>
    <lineage>
        <taxon>Eukaryota</taxon>
        <taxon>Fungi</taxon>
        <taxon>Dikarya</taxon>
        <taxon>Ascomycota</taxon>
        <taxon>Pezizomycotina</taxon>
        <taxon>Eurotiomycetes</taxon>
        <taxon>Chaetothyriomycetidae</taxon>
        <taxon>Chaetothyriales</taxon>
        <taxon>Herpotrichiellaceae</taxon>
        <taxon>Exophiala</taxon>
    </lineage>
</organism>
<dbReference type="Pfam" id="PF00172">
    <property type="entry name" value="Zn_clus"/>
    <property type="match status" value="1"/>
</dbReference>
<evidence type="ECO:0000313" key="9">
    <source>
        <dbReference type="EMBL" id="KAI1607884.1"/>
    </source>
</evidence>
<dbReference type="GO" id="GO:0008270">
    <property type="term" value="F:zinc ion binding"/>
    <property type="evidence" value="ECO:0007669"/>
    <property type="project" value="InterPro"/>
</dbReference>
<comment type="subcellular location">
    <subcellularLocation>
        <location evidence="1">Nucleus</location>
    </subcellularLocation>
</comment>
<evidence type="ECO:0000256" key="1">
    <source>
        <dbReference type="ARBA" id="ARBA00004123"/>
    </source>
</evidence>
<protein>
    <submittedName>
        <fullName evidence="9">Mitogen-activated protein kinase</fullName>
    </submittedName>
</protein>
<feature type="region of interest" description="Disordered" evidence="7">
    <location>
        <begin position="641"/>
        <end position="664"/>
    </location>
</feature>
<dbReference type="PANTHER" id="PTHR31001">
    <property type="entry name" value="UNCHARACTERIZED TRANSCRIPTIONAL REGULATORY PROTEIN"/>
    <property type="match status" value="1"/>
</dbReference>
<evidence type="ECO:0000256" key="4">
    <source>
        <dbReference type="ARBA" id="ARBA00023125"/>
    </source>
</evidence>
<dbReference type="Proteomes" id="UP001203852">
    <property type="component" value="Unassembled WGS sequence"/>
</dbReference>
<evidence type="ECO:0000259" key="8">
    <source>
        <dbReference type="PROSITE" id="PS50048"/>
    </source>
</evidence>
<dbReference type="Pfam" id="PF04082">
    <property type="entry name" value="Fungal_trans"/>
    <property type="match status" value="1"/>
</dbReference>
<dbReference type="InterPro" id="IPR036864">
    <property type="entry name" value="Zn2-C6_fun-type_DNA-bd_sf"/>
</dbReference>
<evidence type="ECO:0000256" key="6">
    <source>
        <dbReference type="ARBA" id="ARBA00023242"/>
    </source>
</evidence>
<keyword evidence="6" id="KW-0539">Nucleus</keyword>
<evidence type="ECO:0000313" key="10">
    <source>
        <dbReference type="Proteomes" id="UP001203852"/>
    </source>
</evidence>
<dbReference type="InterPro" id="IPR050613">
    <property type="entry name" value="Sec_Metabolite_Reg"/>
</dbReference>
<dbReference type="GO" id="GO:0005634">
    <property type="term" value="C:nucleus"/>
    <property type="evidence" value="ECO:0007669"/>
    <property type="project" value="UniProtKB-SubCell"/>
</dbReference>
<gene>
    <name evidence="9" type="ORF">EDD36DRAFT_500284</name>
</gene>
<feature type="domain" description="Zn(2)-C6 fungal-type" evidence="8">
    <location>
        <begin position="16"/>
        <end position="45"/>
    </location>
</feature>
<feature type="region of interest" description="Disordered" evidence="7">
    <location>
        <begin position="678"/>
        <end position="701"/>
    </location>
</feature>
<dbReference type="PROSITE" id="PS00463">
    <property type="entry name" value="ZN2_CY6_FUNGAL_1"/>
    <property type="match status" value="1"/>
</dbReference>
<evidence type="ECO:0000256" key="7">
    <source>
        <dbReference type="SAM" id="MobiDB-lite"/>
    </source>
</evidence>
<dbReference type="GO" id="GO:0000981">
    <property type="term" value="F:DNA-binding transcription factor activity, RNA polymerase II-specific"/>
    <property type="evidence" value="ECO:0007669"/>
    <property type="project" value="InterPro"/>
</dbReference>
<dbReference type="AlphaFoldDB" id="A0AAN6I9M9"/>
<dbReference type="SUPFAM" id="SSF57701">
    <property type="entry name" value="Zn2/Cys6 DNA-binding domain"/>
    <property type="match status" value="1"/>
</dbReference>
<sequence length="784" mass="88405">MDTVDTDPPSNRPSLSCIRCADRKVKCDRQEPCNACIKHKAQCIYRQIPPPRKRQKRAKQEILSARIKHYEALLQEHGINPTRPAQSVGFGSRHINTDEESTPPTASKEQPPIPTPASTISESQRSLIALSETQLIQGREGSQFVDNSLWTRMVEEFHSPEDVLETASTSEATDDADGFGDEFAFVLGTTSKIDMARLHPRPPMMLELWQVFVENVDPITKVVHVPTLRPAIDRAAADIASIPKSAEALIFSIYAIAIFSLKDNDCKRKFGEPRRMLLARYISATKAALSRANFLGTNSLVVLQALMLHLMVVRDVHEPRSVWVLTGAILRIAETMGLHRDGTSLRLPPFETEIRRRIWWQLKMHDFRTAELCGIAKFRALDMEDRTCKPPLNINDDQLWPGMSTPPIASDKPTDMIFCVIRPELGSFAMAHAAKMGEDGHPVNWDKFGGADHPKLMAEFLTKIEEILETKYLRFCDPTQPLHLITVLFARTALNTGRFQAHHPRKWGSLEQIPESERQYVWDLSLKLLEQNHMAQSSPHLHQFAWHAAWFLQWHALIHVLDTLRSTPLMPDALKAWQLVGFTYENNPGMVWNTKRPIYVAVGNLCLKAYTAREVALSKSGISVPVPPPYIATLRQQREAARLRKQRQNARGSVHRTGPDYGHRNAAQQDMTATLSMTTSQADIESDDRQLARPQPPSYDIPSNAFIDSNGVYDGIFSTAPVNTDTDFMLAYDQALGDAANETVNWTQWDNWFGDVGMTQEDSWLTDFDATQANFSMDAQNVSS</sequence>
<keyword evidence="4" id="KW-0238">DNA-binding</keyword>
<comment type="caution">
    <text evidence="9">The sequence shown here is derived from an EMBL/GenBank/DDBJ whole genome shotgun (WGS) entry which is preliminary data.</text>
</comment>
<dbReference type="SMART" id="SM00066">
    <property type="entry name" value="GAL4"/>
    <property type="match status" value="1"/>
</dbReference>
<dbReference type="EMBL" id="MU404365">
    <property type="protein sequence ID" value="KAI1607884.1"/>
    <property type="molecule type" value="Genomic_DNA"/>
</dbReference>
<evidence type="ECO:0000256" key="5">
    <source>
        <dbReference type="ARBA" id="ARBA00023163"/>
    </source>
</evidence>
<keyword evidence="5" id="KW-0804">Transcription</keyword>
<dbReference type="InterPro" id="IPR007219">
    <property type="entry name" value="XnlR_reg_dom"/>
</dbReference>
<keyword evidence="3" id="KW-0805">Transcription regulation</keyword>
<dbReference type="PROSITE" id="PS50048">
    <property type="entry name" value="ZN2_CY6_FUNGAL_2"/>
    <property type="match status" value="1"/>
</dbReference>
<name>A0AAN6I9M9_9EURO</name>
<dbReference type="InterPro" id="IPR001138">
    <property type="entry name" value="Zn2Cys6_DnaBD"/>
</dbReference>
<reference evidence="9" key="1">
    <citation type="journal article" date="2022" name="bioRxiv">
        <title>Deciphering the potential niche of two novel black yeast fungi from a biological soil crust based on their genomes, phenotypes, and melanin regulation.</title>
        <authorList>
            <consortium name="DOE Joint Genome Institute"/>
            <person name="Carr E.C."/>
            <person name="Barton Q."/>
            <person name="Grambo S."/>
            <person name="Sullivan M."/>
            <person name="Renfro C.M."/>
            <person name="Kuo A."/>
            <person name="Pangilinan J."/>
            <person name="Lipzen A."/>
            <person name="Keymanesh K."/>
            <person name="Savage E."/>
            <person name="Barry K."/>
            <person name="Grigoriev I.V."/>
            <person name="Riekhof W.R."/>
            <person name="Harris S.S."/>
        </authorList>
    </citation>
    <scope>NUCLEOTIDE SEQUENCE</scope>
    <source>
        <strain evidence="9">JF 03-4F</strain>
    </source>
</reference>
<accession>A0AAN6I9M9</accession>
<dbReference type="GO" id="GO:0016301">
    <property type="term" value="F:kinase activity"/>
    <property type="evidence" value="ECO:0007669"/>
    <property type="project" value="UniProtKB-KW"/>
</dbReference>
<dbReference type="SMART" id="SM00906">
    <property type="entry name" value="Fungal_trans"/>
    <property type="match status" value="1"/>
</dbReference>
<dbReference type="Gene3D" id="4.10.240.10">
    <property type="entry name" value="Zn(2)-C6 fungal-type DNA-binding domain"/>
    <property type="match status" value="1"/>
</dbReference>
<keyword evidence="9" id="KW-0808">Transferase</keyword>
<keyword evidence="10" id="KW-1185">Reference proteome</keyword>
<feature type="region of interest" description="Disordered" evidence="7">
    <location>
        <begin position="81"/>
        <end position="122"/>
    </location>
</feature>
<dbReference type="GO" id="GO:0003677">
    <property type="term" value="F:DNA binding"/>
    <property type="evidence" value="ECO:0007669"/>
    <property type="project" value="UniProtKB-KW"/>
</dbReference>
<dbReference type="PANTHER" id="PTHR31001:SF85">
    <property type="entry name" value="ZN(II)2CYS6 TRANSCRIPTION FACTOR (EUROFUNG)"/>
    <property type="match status" value="1"/>
</dbReference>